<name>A0ABR2MG58_9ASPA</name>
<keyword evidence="1" id="KW-0964">Secreted</keyword>
<protein>
    <recommendedName>
        <fullName evidence="1">Dirigent protein</fullName>
    </recommendedName>
</protein>
<comment type="subunit">
    <text evidence="1">Homodimer.</text>
</comment>
<keyword evidence="3" id="KW-1185">Reference proteome</keyword>
<reference evidence="2 3" key="1">
    <citation type="journal article" date="2022" name="Nat. Plants">
        <title>Genomes of leafy and leafless Platanthera orchids illuminate the evolution of mycoheterotrophy.</title>
        <authorList>
            <person name="Li M.H."/>
            <person name="Liu K.W."/>
            <person name="Li Z."/>
            <person name="Lu H.C."/>
            <person name="Ye Q.L."/>
            <person name="Zhang D."/>
            <person name="Wang J.Y."/>
            <person name="Li Y.F."/>
            <person name="Zhong Z.M."/>
            <person name="Liu X."/>
            <person name="Yu X."/>
            <person name="Liu D.K."/>
            <person name="Tu X.D."/>
            <person name="Liu B."/>
            <person name="Hao Y."/>
            <person name="Liao X.Y."/>
            <person name="Jiang Y.T."/>
            <person name="Sun W.H."/>
            <person name="Chen J."/>
            <person name="Chen Y.Q."/>
            <person name="Ai Y."/>
            <person name="Zhai J.W."/>
            <person name="Wu S.S."/>
            <person name="Zhou Z."/>
            <person name="Hsiao Y.Y."/>
            <person name="Wu W.L."/>
            <person name="Chen Y.Y."/>
            <person name="Lin Y.F."/>
            <person name="Hsu J.L."/>
            <person name="Li C.Y."/>
            <person name="Wang Z.W."/>
            <person name="Zhao X."/>
            <person name="Zhong W.Y."/>
            <person name="Ma X.K."/>
            <person name="Ma L."/>
            <person name="Huang J."/>
            <person name="Chen G.Z."/>
            <person name="Huang M.Z."/>
            <person name="Huang L."/>
            <person name="Peng D.H."/>
            <person name="Luo Y.B."/>
            <person name="Zou S.Q."/>
            <person name="Chen S.P."/>
            <person name="Lan S."/>
            <person name="Tsai W.C."/>
            <person name="Van de Peer Y."/>
            <person name="Liu Z.J."/>
        </authorList>
    </citation>
    <scope>NUCLEOTIDE SEQUENCE [LARGE SCALE GENOMIC DNA]</scope>
    <source>
        <strain evidence="2">Lor288</strain>
    </source>
</reference>
<keyword evidence="1" id="KW-0052">Apoplast</keyword>
<dbReference type="Pfam" id="PF03018">
    <property type="entry name" value="Dirigent"/>
    <property type="match status" value="1"/>
</dbReference>
<sequence>MDKLSLLLALLLTLLVVASIGSDGHPDPISNNWRPTQLLFYWHDRHLGRSLHNPLNSLPKERSILMGQAQGMYFSAVQNFIALQMVMTSVFYAPYFEGNTQIVMRRNPPQARVHVLTIIDGTERFQSVTSYARISTVLDDPRIGYFIVEYNCSITYPDQLYSSS</sequence>
<accession>A0ABR2MG58</accession>
<dbReference type="Proteomes" id="UP001412067">
    <property type="component" value="Unassembled WGS sequence"/>
</dbReference>
<evidence type="ECO:0000313" key="2">
    <source>
        <dbReference type="EMBL" id="KAK8962988.1"/>
    </source>
</evidence>
<proteinExistence type="inferred from homology"/>
<dbReference type="PANTHER" id="PTHR21495">
    <property type="entry name" value="NUCLEOPORIN-RELATED"/>
    <property type="match status" value="1"/>
</dbReference>
<comment type="similarity">
    <text evidence="1">Belongs to the plant dirigent protein family.</text>
</comment>
<feature type="chain" id="PRO_5044976565" description="Dirigent protein" evidence="1">
    <location>
        <begin position="25"/>
        <end position="164"/>
    </location>
</feature>
<comment type="function">
    <text evidence="1">Dirigent proteins impart stereoselectivity on the phenoxy radical-coupling reaction, yielding optically active lignans from two molecules of coniferyl alcohol in the biosynthesis of lignans, flavonolignans, and alkaloids and thus plays a central role in plant secondary metabolism.</text>
</comment>
<organism evidence="2 3">
    <name type="scientific">Platanthera guangdongensis</name>
    <dbReference type="NCBI Taxonomy" id="2320717"/>
    <lineage>
        <taxon>Eukaryota</taxon>
        <taxon>Viridiplantae</taxon>
        <taxon>Streptophyta</taxon>
        <taxon>Embryophyta</taxon>
        <taxon>Tracheophyta</taxon>
        <taxon>Spermatophyta</taxon>
        <taxon>Magnoliopsida</taxon>
        <taxon>Liliopsida</taxon>
        <taxon>Asparagales</taxon>
        <taxon>Orchidaceae</taxon>
        <taxon>Orchidoideae</taxon>
        <taxon>Orchideae</taxon>
        <taxon>Orchidinae</taxon>
        <taxon>Platanthera</taxon>
    </lineage>
</organism>
<comment type="subcellular location">
    <subcellularLocation>
        <location evidence="1">Secreted</location>
        <location evidence="1">Extracellular space</location>
        <location evidence="1">Apoplast</location>
    </subcellularLocation>
</comment>
<comment type="caution">
    <text evidence="2">The sequence shown here is derived from an EMBL/GenBank/DDBJ whole genome shotgun (WGS) entry which is preliminary data.</text>
</comment>
<keyword evidence="1" id="KW-0732">Signal</keyword>
<evidence type="ECO:0000256" key="1">
    <source>
        <dbReference type="RuleBase" id="RU363099"/>
    </source>
</evidence>
<evidence type="ECO:0000313" key="3">
    <source>
        <dbReference type="Proteomes" id="UP001412067"/>
    </source>
</evidence>
<dbReference type="InterPro" id="IPR004265">
    <property type="entry name" value="Dirigent"/>
</dbReference>
<dbReference type="EMBL" id="JBBWWR010000008">
    <property type="protein sequence ID" value="KAK8962988.1"/>
    <property type="molecule type" value="Genomic_DNA"/>
</dbReference>
<feature type="signal peptide" evidence="1">
    <location>
        <begin position="1"/>
        <end position="24"/>
    </location>
</feature>
<gene>
    <name evidence="2" type="ORF">KSP40_PGU005798</name>
</gene>